<dbReference type="Proteomes" id="UP000663824">
    <property type="component" value="Unassembled WGS sequence"/>
</dbReference>
<evidence type="ECO:0000313" key="2">
    <source>
        <dbReference type="EMBL" id="CAF2103065.1"/>
    </source>
</evidence>
<feature type="compositionally biased region" description="Polar residues" evidence="1">
    <location>
        <begin position="7"/>
        <end position="22"/>
    </location>
</feature>
<dbReference type="EMBL" id="CAJNRE010011613">
    <property type="protein sequence ID" value="CAF2103065.1"/>
    <property type="molecule type" value="Genomic_DNA"/>
</dbReference>
<name>A0A816TZZ6_9BILA</name>
<feature type="region of interest" description="Disordered" evidence="1">
    <location>
        <begin position="1"/>
        <end position="22"/>
    </location>
</feature>
<comment type="caution">
    <text evidence="2">The sequence shown here is derived from an EMBL/GenBank/DDBJ whole genome shotgun (WGS) entry which is preliminary data.</text>
</comment>
<accession>A0A816TZZ6</accession>
<evidence type="ECO:0000313" key="3">
    <source>
        <dbReference type="Proteomes" id="UP000663824"/>
    </source>
</evidence>
<evidence type="ECO:0000256" key="1">
    <source>
        <dbReference type="SAM" id="MobiDB-lite"/>
    </source>
</evidence>
<organism evidence="2 3">
    <name type="scientific">Rotaria magnacalcarata</name>
    <dbReference type="NCBI Taxonomy" id="392030"/>
    <lineage>
        <taxon>Eukaryota</taxon>
        <taxon>Metazoa</taxon>
        <taxon>Spiralia</taxon>
        <taxon>Gnathifera</taxon>
        <taxon>Rotifera</taxon>
        <taxon>Eurotatoria</taxon>
        <taxon>Bdelloidea</taxon>
        <taxon>Philodinida</taxon>
        <taxon>Philodinidae</taxon>
        <taxon>Rotaria</taxon>
    </lineage>
</organism>
<proteinExistence type="predicted"/>
<gene>
    <name evidence="2" type="ORF">MBJ925_LOCUS22629</name>
</gene>
<protein>
    <submittedName>
        <fullName evidence="2">Uncharacterized protein</fullName>
    </submittedName>
</protein>
<dbReference type="AlphaFoldDB" id="A0A816TZZ6"/>
<sequence>MVEPLFQQKNRSSNFSNSRIGRTTSPTAELVDQLLQRKVNKLLQQQVNYNLELNFILFRCSRATVQEKYDKNFK</sequence>
<reference evidence="2" key="1">
    <citation type="submission" date="2021-02" db="EMBL/GenBank/DDBJ databases">
        <authorList>
            <person name="Nowell W R."/>
        </authorList>
    </citation>
    <scope>NUCLEOTIDE SEQUENCE</scope>
</reference>